<sequence>MNVERGRGAVIYALAGGVAAAGVLWWFRAAPTIAPNPRAEAWRGTVERLLPEGPGRAANTVTLGPGAVREVSMQVSDGSYVVSVVCAGPAQSRVRVSVSTVGEDSGRGVRCGEDPLPMHFTLGLAGQFHLNLAADAGGPVMFRWALQRIGPLGSGRGR</sequence>
<feature type="transmembrane region" description="Helical" evidence="1">
    <location>
        <begin position="9"/>
        <end position="27"/>
    </location>
</feature>
<evidence type="ECO:0000256" key="1">
    <source>
        <dbReference type="SAM" id="Phobius"/>
    </source>
</evidence>
<accession>A0A8J3C0X4</accession>
<gene>
    <name evidence="2" type="ORF">GCM10012284_42020</name>
</gene>
<proteinExistence type="predicted"/>
<evidence type="ECO:0000313" key="2">
    <source>
        <dbReference type="EMBL" id="GGL02972.1"/>
    </source>
</evidence>
<dbReference type="InterPro" id="IPR046065">
    <property type="entry name" value="DUF6023"/>
</dbReference>
<keyword evidence="3" id="KW-1185">Reference proteome</keyword>
<evidence type="ECO:0000313" key="3">
    <source>
        <dbReference type="Proteomes" id="UP000656042"/>
    </source>
</evidence>
<dbReference type="RefSeq" id="WP_189080977.1">
    <property type="nucleotide sequence ID" value="NZ_BMMX01000021.1"/>
</dbReference>
<dbReference type="Proteomes" id="UP000656042">
    <property type="component" value="Unassembled WGS sequence"/>
</dbReference>
<keyword evidence="1" id="KW-0812">Transmembrane</keyword>
<reference evidence="2" key="2">
    <citation type="submission" date="2020-09" db="EMBL/GenBank/DDBJ databases">
        <authorList>
            <person name="Sun Q."/>
            <person name="Zhou Y."/>
        </authorList>
    </citation>
    <scope>NUCLEOTIDE SEQUENCE</scope>
    <source>
        <strain evidence="2">CGMCC 4.7299</strain>
    </source>
</reference>
<keyword evidence="1" id="KW-1133">Transmembrane helix</keyword>
<name>A0A8J3C0X4_9ACTN</name>
<organism evidence="2 3">
    <name type="scientific">Mangrovihabitans endophyticus</name>
    <dbReference type="NCBI Taxonomy" id="1751298"/>
    <lineage>
        <taxon>Bacteria</taxon>
        <taxon>Bacillati</taxon>
        <taxon>Actinomycetota</taxon>
        <taxon>Actinomycetes</taxon>
        <taxon>Micromonosporales</taxon>
        <taxon>Micromonosporaceae</taxon>
        <taxon>Mangrovihabitans</taxon>
    </lineage>
</organism>
<dbReference type="Pfam" id="PF19487">
    <property type="entry name" value="DUF6023"/>
    <property type="match status" value="1"/>
</dbReference>
<reference evidence="2" key="1">
    <citation type="journal article" date="2014" name="Int. J. Syst. Evol. Microbiol.">
        <title>Complete genome sequence of Corynebacterium casei LMG S-19264T (=DSM 44701T), isolated from a smear-ripened cheese.</title>
        <authorList>
            <consortium name="US DOE Joint Genome Institute (JGI-PGF)"/>
            <person name="Walter F."/>
            <person name="Albersmeier A."/>
            <person name="Kalinowski J."/>
            <person name="Ruckert C."/>
        </authorList>
    </citation>
    <scope>NUCLEOTIDE SEQUENCE</scope>
    <source>
        <strain evidence="2">CGMCC 4.7299</strain>
    </source>
</reference>
<keyword evidence="1" id="KW-0472">Membrane</keyword>
<dbReference type="EMBL" id="BMMX01000021">
    <property type="protein sequence ID" value="GGL02972.1"/>
    <property type="molecule type" value="Genomic_DNA"/>
</dbReference>
<protein>
    <submittedName>
        <fullName evidence="2">Uncharacterized protein</fullName>
    </submittedName>
</protein>
<comment type="caution">
    <text evidence="2">The sequence shown here is derived from an EMBL/GenBank/DDBJ whole genome shotgun (WGS) entry which is preliminary data.</text>
</comment>
<dbReference type="AlphaFoldDB" id="A0A8J3C0X4"/>